<dbReference type="SUPFAM" id="SSF52016">
    <property type="entry name" value="LeuD/IlvD-like"/>
    <property type="match status" value="1"/>
</dbReference>
<proteinExistence type="inferred from homology"/>
<comment type="similarity">
    <text evidence="1">Belongs to the IlvD/Edd family.</text>
</comment>
<dbReference type="PROSITE" id="PS00886">
    <property type="entry name" value="ILVD_EDD_1"/>
    <property type="match status" value="1"/>
</dbReference>
<dbReference type="SUPFAM" id="SSF143975">
    <property type="entry name" value="IlvD/EDD N-terminal domain-like"/>
    <property type="match status" value="1"/>
</dbReference>
<dbReference type="InterPro" id="IPR017798">
    <property type="entry name" value="Dehydratase_YjhG/YagF"/>
</dbReference>
<evidence type="ECO:0000256" key="4">
    <source>
        <dbReference type="ARBA" id="ARBA00023239"/>
    </source>
</evidence>
<keyword evidence="2" id="KW-0479">Metal-binding</keyword>
<dbReference type="OrthoDB" id="9807077at2"/>
<dbReference type="GO" id="GO:0050401">
    <property type="term" value="F:xylonate dehydratase activity"/>
    <property type="evidence" value="ECO:0007669"/>
    <property type="project" value="InterPro"/>
</dbReference>
<dbReference type="AlphaFoldDB" id="A0A402BJT6"/>
<evidence type="ECO:0000259" key="7">
    <source>
        <dbReference type="Pfam" id="PF24877"/>
    </source>
</evidence>
<feature type="domain" description="Dihydroxy-acid/6-phosphogluconate dehydratase N-terminal" evidence="6">
    <location>
        <begin position="90"/>
        <end position="396"/>
    </location>
</feature>
<dbReference type="InterPro" id="IPR056740">
    <property type="entry name" value="ILV_EDD_C"/>
</dbReference>
<evidence type="ECO:0000256" key="3">
    <source>
        <dbReference type="ARBA" id="ARBA00023014"/>
    </source>
</evidence>
<keyword evidence="5" id="KW-0028">Amino-acid biosynthesis</keyword>
<feature type="domain" description="Dihydroxy-acid/6-phosphogluconate dehydratase C-terminal" evidence="7">
    <location>
        <begin position="445"/>
        <end position="581"/>
    </location>
</feature>
<evidence type="ECO:0000313" key="9">
    <source>
        <dbReference type="Proteomes" id="UP000287171"/>
    </source>
</evidence>
<dbReference type="PROSITE" id="PS00887">
    <property type="entry name" value="ILVD_EDD_2"/>
    <property type="match status" value="1"/>
</dbReference>
<dbReference type="InterPro" id="IPR037237">
    <property type="entry name" value="IlvD/EDD_N"/>
</dbReference>
<keyword evidence="3" id="KW-0411">Iron-sulfur</keyword>
<evidence type="ECO:0000256" key="5">
    <source>
        <dbReference type="ARBA" id="ARBA00023304"/>
    </source>
</evidence>
<dbReference type="GO" id="GO:0009082">
    <property type="term" value="P:branched-chain amino acid biosynthetic process"/>
    <property type="evidence" value="ECO:0007669"/>
    <property type="project" value="UniProtKB-KW"/>
</dbReference>
<accession>A0A402BJT6</accession>
<evidence type="ECO:0000259" key="6">
    <source>
        <dbReference type="Pfam" id="PF00920"/>
    </source>
</evidence>
<keyword evidence="2" id="KW-0408">Iron</keyword>
<dbReference type="Pfam" id="PF00920">
    <property type="entry name" value="ILVD_EDD_N"/>
    <property type="match status" value="1"/>
</dbReference>
<dbReference type="RefSeq" id="WP_126631555.1">
    <property type="nucleotide sequence ID" value="NZ_BIFT01000002.1"/>
</dbReference>
<dbReference type="PANTHER" id="PTHR43661:SF3">
    <property type="entry name" value="D-XYLONATE DEHYDRATASE YAGF-RELATED"/>
    <property type="match status" value="1"/>
</dbReference>
<dbReference type="GO" id="GO:0051537">
    <property type="term" value="F:2 iron, 2 sulfur cluster binding"/>
    <property type="evidence" value="ECO:0007669"/>
    <property type="project" value="UniProtKB-KW"/>
</dbReference>
<organism evidence="8 9">
    <name type="scientific">Dictyobacter alpinus</name>
    <dbReference type="NCBI Taxonomy" id="2014873"/>
    <lineage>
        <taxon>Bacteria</taxon>
        <taxon>Bacillati</taxon>
        <taxon>Chloroflexota</taxon>
        <taxon>Ktedonobacteria</taxon>
        <taxon>Ktedonobacterales</taxon>
        <taxon>Dictyobacteraceae</taxon>
        <taxon>Dictyobacter</taxon>
    </lineage>
</organism>
<dbReference type="InterPro" id="IPR000581">
    <property type="entry name" value="ILV_EDD_N"/>
</dbReference>
<evidence type="ECO:0000313" key="8">
    <source>
        <dbReference type="EMBL" id="GCE31609.1"/>
    </source>
</evidence>
<dbReference type="InterPro" id="IPR042096">
    <property type="entry name" value="Dihydro-acid_dehy_C"/>
</dbReference>
<dbReference type="PANTHER" id="PTHR43661">
    <property type="entry name" value="D-XYLONATE DEHYDRATASE"/>
    <property type="match status" value="1"/>
</dbReference>
<comment type="caution">
    <text evidence="8">The sequence shown here is derived from an EMBL/GenBank/DDBJ whole genome shotgun (WGS) entry which is preliminary data.</text>
</comment>
<dbReference type="GO" id="GO:0005829">
    <property type="term" value="C:cytosol"/>
    <property type="evidence" value="ECO:0007669"/>
    <property type="project" value="TreeGrafter"/>
</dbReference>
<reference evidence="9" key="1">
    <citation type="submission" date="2018-12" db="EMBL/GenBank/DDBJ databases">
        <title>Tengunoibacter tsumagoiensis gen. nov., sp. nov., Dictyobacter kobayashii sp. nov., D. alpinus sp. nov., and D. joshuensis sp. nov. and description of Dictyobacteraceae fam. nov. within the order Ktedonobacterales isolated from Tengu-no-mugimeshi.</title>
        <authorList>
            <person name="Wang C.M."/>
            <person name="Zheng Y."/>
            <person name="Sakai Y."/>
            <person name="Toyoda A."/>
            <person name="Minakuchi Y."/>
            <person name="Abe K."/>
            <person name="Yokota A."/>
            <person name="Yabe S."/>
        </authorList>
    </citation>
    <scope>NUCLEOTIDE SEQUENCE [LARGE SCALE GENOMIC DNA]</scope>
    <source>
        <strain evidence="9">Uno16</strain>
    </source>
</reference>
<keyword evidence="4" id="KW-0456">Lyase</keyword>
<keyword evidence="5" id="KW-0100">Branched-chain amino acid biosynthesis</keyword>
<dbReference type="InterPro" id="IPR020558">
    <property type="entry name" value="DiOHA_6PGluconate_deHydtase_CS"/>
</dbReference>
<dbReference type="NCBIfam" id="TIGR03432">
    <property type="entry name" value="yjhG_yagF"/>
    <property type="match status" value="1"/>
</dbReference>
<dbReference type="Pfam" id="PF24877">
    <property type="entry name" value="ILV_EDD_C"/>
    <property type="match status" value="1"/>
</dbReference>
<keyword evidence="2" id="KW-0001">2Fe-2S</keyword>
<sequence length="659" mass="70155">MDELDVLSTLFQVQQPEIYAIPTHAQGPQGELPLTPKMLREWASGDLFGLSQNVGMGWEPAKVLGKHILMLSTQGGIRAEDGTPIALGYHTGHWEVGRLMRAAAGAFKGSGMVPYAAYVSDPCDGRTQGTTGMFDSLPYRNDASMVMRRLIRSLPTRKAVLGVATCDKGLPATLIALASLRHLPGILVPGGVTLPAEHGEDAGKIQSIGVRYTHGEISLKEAAEMGCRACATPGGGCQFLGTAATSQVVAEALGMAIPHSALAPSGEPIWEALATQSAQALMRQIQLGWGMQDILTDASIRNAMVVHAAFGGSTNLLLHIPAIAYSAGLHIPTVQDWQEVNHQVPRLVSVLPNGPVDHPTVRAFLAGGVPEVMLHLRRMDLLDTSVNTCTGQTLEQVLNWWESSERRQQVRARLLAADNIHPEDVIMDPETARGRGLTSTVVFPVGNLAPEGAVIKATSIDPSVVDEDGVYRHTGPARVFTSEHAAIEAIKTNQIHAGEIMVLMGRGPAGTGMEETYQLTAALKHLPFGKHVALITDARFSGVSTGACIGHVGPEALTGGPIGKVRNGDIIEISIDRINLHGQLNLIGDGVRTFTPEEGAILLRGRTSHAELAPDPQLPDDTRLWAALQSASGGIWRGSIYDVDRIIAIIDAGKKALEM</sequence>
<name>A0A402BJT6_9CHLR</name>
<evidence type="ECO:0000256" key="2">
    <source>
        <dbReference type="ARBA" id="ARBA00022714"/>
    </source>
</evidence>
<dbReference type="Proteomes" id="UP000287171">
    <property type="component" value="Unassembled WGS sequence"/>
</dbReference>
<keyword evidence="9" id="KW-1185">Reference proteome</keyword>
<dbReference type="Gene3D" id="3.50.30.80">
    <property type="entry name" value="IlvD/EDD C-terminal domain-like"/>
    <property type="match status" value="1"/>
</dbReference>
<evidence type="ECO:0000256" key="1">
    <source>
        <dbReference type="ARBA" id="ARBA00006486"/>
    </source>
</evidence>
<protein>
    <submittedName>
        <fullName evidence="8">Dehydratase</fullName>
    </submittedName>
</protein>
<gene>
    <name evidence="8" type="ORF">KDA_70930</name>
</gene>
<dbReference type="EMBL" id="BIFT01000002">
    <property type="protein sequence ID" value="GCE31609.1"/>
    <property type="molecule type" value="Genomic_DNA"/>
</dbReference>